<organism evidence="2 3">
    <name type="scientific">Flavonifractor hominis</name>
    <dbReference type="NCBI Taxonomy" id="3133178"/>
    <lineage>
        <taxon>Bacteria</taxon>
        <taxon>Bacillati</taxon>
        <taxon>Bacillota</taxon>
        <taxon>Clostridia</taxon>
        <taxon>Eubacteriales</taxon>
        <taxon>Oscillospiraceae</taxon>
        <taxon>Flavonifractor</taxon>
    </lineage>
</organism>
<reference evidence="2 3" key="1">
    <citation type="submission" date="2024-03" db="EMBL/GenBank/DDBJ databases">
        <title>Human intestinal bacterial collection.</title>
        <authorList>
            <person name="Pauvert C."/>
            <person name="Hitch T.C.A."/>
            <person name="Clavel T."/>
        </authorList>
    </citation>
    <scope>NUCLEOTIDE SEQUENCE [LARGE SCALE GENOMIC DNA]</scope>
    <source>
        <strain evidence="2 3">CLA-AP-H34</strain>
    </source>
</reference>
<feature type="transmembrane region" description="Helical" evidence="1">
    <location>
        <begin position="172"/>
        <end position="197"/>
    </location>
</feature>
<dbReference type="RefSeq" id="WP_349139996.1">
    <property type="nucleotide sequence ID" value="NZ_JBBMFT010000003.1"/>
</dbReference>
<accession>A0ABV1ENC1</accession>
<gene>
    <name evidence="2" type="ORF">WMO45_06105</name>
</gene>
<evidence type="ECO:0000313" key="3">
    <source>
        <dbReference type="Proteomes" id="UP001440599"/>
    </source>
</evidence>
<comment type="caution">
    <text evidence="2">The sequence shown here is derived from an EMBL/GenBank/DDBJ whole genome shotgun (WGS) entry which is preliminary data.</text>
</comment>
<dbReference type="NCBIfam" id="NF038403">
    <property type="entry name" value="perm_prefix_1"/>
    <property type="match status" value="1"/>
</dbReference>
<proteinExistence type="predicted"/>
<keyword evidence="1" id="KW-0812">Transmembrane</keyword>
<feature type="transmembrane region" description="Helical" evidence="1">
    <location>
        <begin position="141"/>
        <end position="160"/>
    </location>
</feature>
<dbReference type="EMBL" id="JBBMFT010000003">
    <property type="protein sequence ID" value="MEQ2456091.1"/>
    <property type="molecule type" value="Genomic_DNA"/>
</dbReference>
<protein>
    <submittedName>
        <fullName evidence="2">Permease prefix domain 1-containing protein</fullName>
    </submittedName>
</protein>
<feature type="transmembrane region" description="Helical" evidence="1">
    <location>
        <begin position="226"/>
        <end position="245"/>
    </location>
</feature>
<sequence>MEEQAALIAEPLHDRRYRTRVLAELMDHMGMLYQSCLEHGMSESEARGETLSQLGSIQQLRREYRQAELALRSQRPRYCVSRIWLAVCLMGGLYLLVTAVFSQIMGSAAGPLANDGLPHLGALVPGSLYGTPAFTLQYDKMIALTGLIYQLPFPIGALYLRWVFRRTERPMYPIAAGMLLAWAGEKLAILSISSLLYRMSLWNLPPLIQRIHTGGDTTAGFFTVSYIIWTLFSSLLLALLVSLFPRKNRVRRSVKICGV</sequence>
<keyword evidence="1" id="KW-0472">Membrane</keyword>
<feature type="transmembrane region" description="Helical" evidence="1">
    <location>
        <begin position="83"/>
        <end position="105"/>
    </location>
</feature>
<dbReference type="InterPro" id="IPR047928">
    <property type="entry name" value="Perm_prefix_1"/>
</dbReference>
<dbReference type="Proteomes" id="UP001440599">
    <property type="component" value="Unassembled WGS sequence"/>
</dbReference>
<keyword evidence="3" id="KW-1185">Reference proteome</keyword>
<evidence type="ECO:0000313" key="2">
    <source>
        <dbReference type="EMBL" id="MEQ2456091.1"/>
    </source>
</evidence>
<name>A0ABV1ENC1_9FIRM</name>
<evidence type="ECO:0000256" key="1">
    <source>
        <dbReference type="SAM" id="Phobius"/>
    </source>
</evidence>
<keyword evidence="1" id="KW-1133">Transmembrane helix</keyword>